<feature type="domain" description="OLD protein-like TOPRIM" evidence="1">
    <location>
        <begin position="34"/>
        <end position="98"/>
    </location>
</feature>
<comment type="caution">
    <text evidence="2">The sequence shown here is derived from an EMBL/GenBank/DDBJ whole genome shotgun (WGS) entry which is preliminary data.</text>
</comment>
<dbReference type="OrthoDB" id="6636183at2"/>
<organism evidence="2 3">
    <name type="scientific">Arsukibacterium ikkense</name>
    <dbReference type="NCBI Taxonomy" id="336831"/>
    <lineage>
        <taxon>Bacteria</taxon>
        <taxon>Pseudomonadati</taxon>
        <taxon>Pseudomonadota</taxon>
        <taxon>Gammaproteobacteria</taxon>
        <taxon>Chromatiales</taxon>
        <taxon>Chromatiaceae</taxon>
        <taxon>Arsukibacterium</taxon>
    </lineage>
</organism>
<dbReference type="EMBL" id="LAHO01000001">
    <property type="protein sequence ID" value="KKO47421.1"/>
    <property type="molecule type" value="Genomic_DNA"/>
</dbReference>
<protein>
    <recommendedName>
        <fullName evidence="1">OLD protein-like TOPRIM domain-containing protein</fullName>
    </recommendedName>
</protein>
<dbReference type="PATRIC" id="fig|336831.14.peg.2611"/>
<dbReference type="AlphaFoldDB" id="A0A0M2V9Y5"/>
<keyword evidence="3" id="KW-1185">Reference proteome</keyword>
<gene>
    <name evidence="2" type="ORF">WG68_02010</name>
</gene>
<dbReference type="Pfam" id="PF20469">
    <property type="entry name" value="OLD-like_TOPRIM"/>
    <property type="match status" value="1"/>
</dbReference>
<evidence type="ECO:0000313" key="3">
    <source>
        <dbReference type="Proteomes" id="UP000034228"/>
    </source>
</evidence>
<name>A0A0M2V9Y5_9GAMM</name>
<proteinExistence type="predicted"/>
<accession>A0A0M2V9Y5</accession>
<evidence type="ECO:0000259" key="1">
    <source>
        <dbReference type="Pfam" id="PF20469"/>
    </source>
</evidence>
<reference evidence="2 3" key="1">
    <citation type="submission" date="2015-03" db="EMBL/GenBank/DDBJ databases">
        <title>Draft genome sequences of two protease-producing strains of Arsukibacterium isolated from two cold and alkaline environments.</title>
        <authorList>
            <person name="Lylloff J.E."/>
            <person name="Skov L.B."/>
            <person name="Jepsen M."/>
            <person name="Hallin P.F."/>
            <person name="Sorensen S.J."/>
            <person name="Stougaard P."/>
            <person name="Glaring M.A."/>
        </authorList>
    </citation>
    <scope>NUCLEOTIDE SEQUENCE [LARGE SCALE GENOMIC DNA]</scope>
    <source>
        <strain evidence="2 3">GCM72</strain>
    </source>
</reference>
<dbReference type="InterPro" id="IPR034139">
    <property type="entry name" value="TOPRIM_OLD"/>
</dbReference>
<evidence type="ECO:0000313" key="2">
    <source>
        <dbReference type="EMBL" id="KKO47421.1"/>
    </source>
</evidence>
<dbReference type="Proteomes" id="UP000034228">
    <property type="component" value="Unassembled WGS sequence"/>
</dbReference>
<dbReference type="RefSeq" id="WP_046555996.1">
    <property type="nucleotide sequence ID" value="NZ_LAHO01000001.1"/>
</dbReference>
<sequence>MATTIEDIMYDEMINELHYEAVMKNAALDQCIYIFVEGESEEATFQILLEDQLCGLDFEKNGVVVANYNGIGNLGHAVRLLRKTLSHDRPIVVTYDDDLEGKRKLKYLNDPLITPFKMPQTPVVEFRDGSWGGSFEEVFSPDCFLKSCFEGAVLPETFTGSLSGFTSSFDTTKPWTPQLAKYASVNGCHPASINKVLLAENMAHNCDPVPDSFIKLAETVLNLRKQNPVKHPADIDLPI</sequence>